<dbReference type="OrthoDB" id="9764377at2"/>
<accession>A0A2W7RDN9</accession>
<comment type="caution">
    <text evidence="8">The sequence shown here is derived from an EMBL/GenBank/DDBJ whole genome shotgun (WGS) entry which is preliminary data.</text>
</comment>
<evidence type="ECO:0000256" key="2">
    <source>
        <dbReference type="ARBA" id="ARBA00008779"/>
    </source>
</evidence>
<evidence type="ECO:0000256" key="4">
    <source>
        <dbReference type="ARBA" id="ARBA00022729"/>
    </source>
</evidence>
<comment type="cofactor">
    <cofactor evidence="1">
        <name>Ca(2+)</name>
        <dbReference type="ChEBI" id="CHEBI:29108"/>
    </cofactor>
</comment>
<dbReference type="SUPFAM" id="SSF53649">
    <property type="entry name" value="Alkaline phosphatase-like"/>
    <property type="match status" value="1"/>
</dbReference>
<evidence type="ECO:0000313" key="9">
    <source>
        <dbReference type="Proteomes" id="UP000248882"/>
    </source>
</evidence>
<evidence type="ECO:0000256" key="3">
    <source>
        <dbReference type="ARBA" id="ARBA00022723"/>
    </source>
</evidence>
<sequence length="504" mass="56230">MKRGILIVMTVLLIPPVFGKASVKSDSADLQKARPNIVFFLVDDMGWQDTSVPFYTEVTELNKRYRTPNMERLASEGMKFTQAYSSAVCSPSRVSLMTGLTAARHRVTNWTLTKNVSPDEDNPKVKSPDWNLNGLSPVSGIPHTIVYANTLPALLKKAGYKTIHVGKAHFGAAGTPGENPLNFGFDVNIGGHAAGGPGSYLGIHDYSADWRVAGDHRWDVPGLEAYHGENIYLTEALTREAIKSVEMAVKDKQPFYLYMSHYAIHAPWEKDERYYQKYIDEGLSQSEAIYATMIEGMDKSLGDIMDELDRLGVAENTIIIFSSDNGAHKQVPQNLPLRGYKLSPYEGGIRVPMIVKWPGVVKPESVTKDYVIIEDVYPTFLEMAGLNKDINKSIDGRSFVSLLKGYRKTDSDRALLWHYPNTYYNPPYTVVRQGDWKLIYHHISGQLELFNLAEDIGETNDLSVKLADKTSQLAVLMTKLLKDTEAQMPIEKATGLPIAYPSAL</sequence>
<keyword evidence="6" id="KW-0106">Calcium</keyword>
<evidence type="ECO:0000259" key="7">
    <source>
        <dbReference type="Pfam" id="PF00884"/>
    </source>
</evidence>
<name>A0A2W7RDN9_9BACT</name>
<dbReference type="InterPro" id="IPR050738">
    <property type="entry name" value="Sulfatase"/>
</dbReference>
<dbReference type="RefSeq" id="WP_111316524.1">
    <property type="nucleotide sequence ID" value="NZ_QKZT01000002.1"/>
</dbReference>
<evidence type="ECO:0000256" key="5">
    <source>
        <dbReference type="ARBA" id="ARBA00022801"/>
    </source>
</evidence>
<keyword evidence="4" id="KW-0732">Signal</keyword>
<dbReference type="Proteomes" id="UP000248882">
    <property type="component" value="Unassembled WGS sequence"/>
</dbReference>
<dbReference type="GO" id="GO:0004065">
    <property type="term" value="F:arylsulfatase activity"/>
    <property type="evidence" value="ECO:0007669"/>
    <property type="project" value="TreeGrafter"/>
</dbReference>
<dbReference type="Gene3D" id="3.30.1120.10">
    <property type="match status" value="1"/>
</dbReference>
<reference evidence="8 9" key="1">
    <citation type="submission" date="2018-06" db="EMBL/GenBank/DDBJ databases">
        <title>Genomic Encyclopedia of Archaeal and Bacterial Type Strains, Phase II (KMG-II): from individual species to whole genera.</title>
        <authorList>
            <person name="Goeker M."/>
        </authorList>
    </citation>
    <scope>NUCLEOTIDE SEQUENCE [LARGE SCALE GENOMIC DNA]</scope>
    <source>
        <strain evidence="8 9">DSM 19830</strain>
    </source>
</reference>
<dbReference type="Pfam" id="PF00884">
    <property type="entry name" value="Sulfatase"/>
    <property type="match status" value="1"/>
</dbReference>
<keyword evidence="9" id="KW-1185">Reference proteome</keyword>
<evidence type="ECO:0000256" key="1">
    <source>
        <dbReference type="ARBA" id="ARBA00001913"/>
    </source>
</evidence>
<feature type="domain" description="Sulfatase N-terminal" evidence="7">
    <location>
        <begin position="35"/>
        <end position="385"/>
    </location>
</feature>
<dbReference type="InterPro" id="IPR017850">
    <property type="entry name" value="Alkaline_phosphatase_core_sf"/>
</dbReference>
<dbReference type="Gene3D" id="3.40.720.10">
    <property type="entry name" value="Alkaline Phosphatase, subunit A"/>
    <property type="match status" value="1"/>
</dbReference>
<comment type="similarity">
    <text evidence="2">Belongs to the sulfatase family.</text>
</comment>
<dbReference type="GO" id="GO:0046872">
    <property type="term" value="F:metal ion binding"/>
    <property type="evidence" value="ECO:0007669"/>
    <property type="project" value="UniProtKB-KW"/>
</dbReference>
<proteinExistence type="inferred from homology"/>
<gene>
    <name evidence="8" type="ORF">LV85_00404</name>
</gene>
<keyword evidence="5" id="KW-0378">Hydrolase</keyword>
<dbReference type="InterPro" id="IPR000917">
    <property type="entry name" value="Sulfatase_N"/>
</dbReference>
<dbReference type="InterPro" id="IPR024607">
    <property type="entry name" value="Sulfatase_CS"/>
</dbReference>
<organism evidence="8 9">
    <name type="scientific">Algoriphagus chordae</name>
    <dbReference type="NCBI Taxonomy" id="237019"/>
    <lineage>
        <taxon>Bacteria</taxon>
        <taxon>Pseudomonadati</taxon>
        <taxon>Bacteroidota</taxon>
        <taxon>Cytophagia</taxon>
        <taxon>Cytophagales</taxon>
        <taxon>Cyclobacteriaceae</taxon>
        <taxon>Algoriphagus</taxon>
    </lineage>
</organism>
<dbReference type="PROSITE" id="PS00523">
    <property type="entry name" value="SULFATASE_1"/>
    <property type="match status" value="1"/>
</dbReference>
<dbReference type="EMBL" id="QKZT01000002">
    <property type="protein sequence ID" value="PZX56480.1"/>
    <property type="molecule type" value="Genomic_DNA"/>
</dbReference>
<keyword evidence="3" id="KW-0479">Metal-binding</keyword>
<dbReference type="CDD" id="cd16144">
    <property type="entry name" value="ARS_like"/>
    <property type="match status" value="1"/>
</dbReference>
<dbReference type="PANTHER" id="PTHR42693:SF42">
    <property type="entry name" value="ARYLSULFATASE G"/>
    <property type="match status" value="1"/>
</dbReference>
<evidence type="ECO:0000313" key="8">
    <source>
        <dbReference type="EMBL" id="PZX56480.1"/>
    </source>
</evidence>
<evidence type="ECO:0000256" key="6">
    <source>
        <dbReference type="ARBA" id="ARBA00022837"/>
    </source>
</evidence>
<protein>
    <submittedName>
        <fullName evidence="8">Arylsulfatase A-like enzyme</fullName>
    </submittedName>
</protein>
<dbReference type="PANTHER" id="PTHR42693">
    <property type="entry name" value="ARYLSULFATASE FAMILY MEMBER"/>
    <property type="match status" value="1"/>
</dbReference>
<dbReference type="AlphaFoldDB" id="A0A2W7RDN9"/>